<dbReference type="GO" id="GO:0005886">
    <property type="term" value="C:plasma membrane"/>
    <property type="evidence" value="ECO:0007669"/>
    <property type="project" value="UniProtKB-SubCell"/>
</dbReference>
<comment type="subcellular location">
    <subcellularLocation>
        <location evidence="1">Cell membrane</location>
        <topology evidence="1">Multi-pass membrane protein</topology>
    </subcellularLocation>
</comment>
<feature type="transmembrane region" description="Helical" evidence="6">
    <location>
        <begin position="114"/>
        <end position="135"/>
    </location>
</feature>
<dbReference type="EMBL" id="RWHX01000015">
    <property type="protein sequence ID" value="RSK81945.1"/>
    <property type="molecule type" value="Genomic_DNA"/>
</dbReference>
<dbReference type="OrthoDB" id="9804822at2"/>
<dbReference type="PANTHER" id="PTHR30086:SF20">
    <property type="entry name" value="ARGININE EXPORTER PROTEIN ARGO-RELATED"/>
    <property type="match status" value="1"/>
</dbReference>
<evidence type="ECO:0000256" key="3">
    <source>
        <dbReference type="ARBA" id="ARBA00022692"/>
    </source>
</evidence>
<dbReference type="PIRSF" id="PIRSF006324">
    <property type="entry name" value="LeuE"/>
    <property type="match status" value="1"/>
</dbReference>
<reference evidence="8 10" key="2">
    <citation type="submission" date="2019-08" db="EMBL/GenBank/DDBJ databases">
        <authorList>
            <person name="Peeters C."/>
        </authorList>
    </citation>
    <scope>NUCLEOTIDE SEQUENCE [LARGE SCALE GENOMIC DNA]</scope>
    <source>
        <strain evidence="8 10">LMG 18089</strain>
    </source>
</reference>
<feature type="transmembrane region" description="Helical" evidence="6">
    <location>
        <begin position="147"/>
        <end position="172"/>
    </location>
</feature>
<evidence type="ECO:0000256" key="4">
    <source>
        <dbReference type="ARBA" id="ARBA00022989"/>
    </source>
</evidence>
<organism evidence="8 10">
    <name type="scientific">Pandoraea apista</name>
    <dbReference type="NCBI Taxonomy" id="93218"/>
    <lineage>
        <taxon>Bacteria</taxon>
        <taxon>Pseudomonadati</taxon>
        <taxon>Pseudomonadota</taxon>
        <taxon>Betaproteobacteria</taxon>
        <taxon>Burkholderiales</taxon>
        <taxon>Burkholderiaceae</taxon>
        <taxon>Pandoraea</taxon>
    </lineage>
</organism>
<protein>
    <submittedName>
        <fullName evidence="7">LysE family translocator</fullName>
    </submittedName>
    <submittedName>
        <fullName evidence="8">Lysine transporter LysE</fullName>
    </submittedName>
</protein>
<keyword evidence="2" id="KW-1003">Cell membrane</keyword>
<evidence type="ECO:0000313" key="8">
    <source>
        <dbReference type="EMBL" id="VVG69855.1"/>
    </source>
</evidence>
<dbReference type="PANTHER" id="PTHR30086">
    <property type="entry name" value="ARGININE EXPORTER PROTEIN ARGO"/>
    <property type="match status" value="1"/>
</dbReference>
<dbReference type="KEGG" id="papi:SG18_11665"/>
<dbReference type="AlphaFoldDB" id="A0A0B5FF83"/>
<keyword evidence="9" id="KW-1185">Reference proteome</keyword>
<sequence length="204" mass="21729">MPNLWLFLLTSVAITLAPGPDNMQVIARGIAQGRRAGLAAAAGFTFGCLFHTTVAAVGLAAVLRSSPWAFEAIKLAGAAYLIWIGIKALRARGAMALASDTAPQPLTAVFRQSVFANMLNPKVTLFFLVFLPQFVSADAAHPGWQMLLLGLVFMGQTIVVFSAYGWFAGVLGMWLKRRPGAGRWLDRVAGAIFIGLGLRVALQG</sequence>
<keyword evidence="5 6" id="KW-0472">Membrane</keyword>
<evidence type="ECO:0000313" key="9">
    <source>
        <dbReference type="Proteomes" id="UP000270216"/>
    </source>
</evidence>
<feature type="transmembrane region" description="Helical" evidence="6">
    <location>
        <begin position="39"/>
        <end position="63"/>
    </location>
</feature>
<evidence type="ECO:0000313" key="7">
    <source>
        <dbReference type="EMBL" id="RSK81945.1"/>
    </source>
</evidence>
<dbReference type="EMBL" id="CABPSX010000001">
    <property type="protein sequence ID" value="VVG69855.1"/>
    <property type="molecule type" value="Genomic_DNA"/>
</dbReference>
<dbReference type="InterPro" id="IPR001123">
    <property type="entry name" value="LeuE-type"/>
</dbReference>
<dbReference type="Proteomes" id="UP000270216">
    <property type="component" value="Unassembled WGS sequence"/>
</dbReference>
<dbReference type="STRING" id="93218.XM39_11865"/>
<reference evidence="7 9" key="1">
    <citation type="submission" date="2018-12" db="EMBL/GenBank/DDBJ databases">
        <title>Whole genome sequence of a Pandoraea apista isolate from a patient with cystic fibrosis.</title>
        <authorList>
            <person name="Kenna D.T."/>
            <person name="Turton J.F."/>
        </authorList>
    </citation>
    <scope>NUCLEOTIDE SEQUENCE [LARGE SCALE GENOMIC DNA]</scope>
    <source>
        <strain evidence="7 9">Pa13324</strain>
    </source>
</reference>
<evidence type="ECO:0000256" key="1">
    <source>
        <dbReference type="ARBA" id="ARBA00004651"/>
    </source>
</evidence>
<dbReference type="RefSeq" id="WP_042114318.1">
    <property type="nucleotide sequence ID" value="NZ_CABPSX010000001.1"/>
</dbReference>
<gene>
    <name evidence="7" type="ORF">EJE83_10765</name>
    <name evidence="8" type="ORF">PAP18089_00813</name>
</gene>
<evidence type="ECO:0000313" key="10">
    <source>
        <dbReference type="Proteomes" id="UP000364291"/>
    </source>
</evidence>
<dbReference type="Pfam" id="PF01810">
    <property type="entry name" value="LysE"/>
    <property type="match status" value="1"/>
</dbReference>
<keyword evidence="3 6" id="KW-0812">Transmembrane</keyword>
<keyword evidence="4 6" id="KW-1133">Transmembrane helix</keyword>
<accession>A0A0B5FF83</accession>
<name>A0A0B5FF83_9BURK</name>
<dbReference type="GeneID" id="47016531"/>
<dbReference type="Proteomes" id="UP000364291">
    <property type="component" value="Unassembled WGS sequence"/>
</dbReference>
<proteinExistence type="predicted"/>
<evidence type="ECO:0000256" key="2">
    <source>
        <dbReference type="ARBA" id="ARBA00022475"/>
    </source>
</evidence>
<dbReference type="GO" id="GO:0015171">
    <property type="term" value="F:amino acid transmembrane transporter activity"/>
    <property type="evidence" value="ECO:0007669"/>
    <property type="project" value="TreeGrafter"/>
</dbReference>
<evidence type="ECO:0000256" key="5">
    <source>
        <dbReference type="ARBA" id="ARBA00023136"/>
    </source>
</evidence>
<evidence type="ECO:0000256" key="6">
    <source>
        <dbReference type="SAM" id="Phobius"/>
    </source>
</evidence>